<reference evidence="9 10" key="1">
    <citation type="journal article" date="2008" name="Nature">
        <title>Genome analysis of the platypus reveals unique signatures of evolution.</title>
        <authorList>
            <person name="Warren W.C."/>
            <person name="Hillier L.W."/>
            <person name="Marshall Graves J.A."/>
            <person name="Birney E."/>
            <person name="Ponting C.P."/>
            <person name="Grutzner F."/>
            <person name="Belov K."/>
            <person name="Miller W."/>
            <person name="Clarke L."/>
            <person name="Chinwalla A.T."/>
            <person name="Yang S.P."/>
            <person name="Heger A."/>
            <person name="Locke D.P."/>
            <person name="Miethke P."/>
            <person name="Waters P.D."/>
            <person name="Veyrunes F."/>
            <person name="Fulton L."/>
            <person name="Fulton B."/>
            <person name="Graves T."/>
            <person name="Wallis J."/>
            <person name="Puente X.S."/>
            <person name="Lopez-Otin C."/>
            <person name="Ordonez G.R."/>
            <person name="Eichler E.E."/>
            <person name="Chen L."/>
            <person name="Cheng Z."/>
            <person name="Deakin J.E."/>
            <person name="Alsop A."/>
            <person name="Thompson K."/>
            <person name="Kirby P."/>
            <person name="Papenfuss A.T."/>
            <person name="Wakefield M.J."/>
            <person name="Olender T."/>
            <person name="Lancet D."/>
            <person name="Huttley G.A."/>
            <person name="Smit A.F."/>
            <person name="Pask A."/>
            <person name="Temple-Smith P."/>
            <person name="Batzer M.A."/>
            <person name="Walker J.A."/>
            <person name="Konkel M.K."/>
            <person name="Harris R.S."/>
            <person name="Whittington C.M."/>
            <person name="Wong E.S."/>
            <person name="Gemmell N.J."/>
            <person name="Buschiazzo E."/>
            <person name="Vargas Jentzsch I.M."/>
            <person name="Merkel A."/>
            <person name="Schmitz J."/>
            <person name="Zemann A."/>
            <person name="Churakov G."/>
            <person name="Kriegs J.O."/>
            <person name="Brosius J."/>
            <person name="Murchison E.P."/>
            <person name="Sachidanandam R."/>
            <person name="Smith C."/>
            <person name="Hannon G.J."/>
            <person name="Tsend-Ayush E."/>
            <person name="McMillan D."/>
            <person name="Attenborough R."/>
            <person name="Rens W."/>
            <person name="Ferguson-Smith M."/>
            <person name="Lefevre C.M."/>
            <person name="Sharp J.A."/>
            <person name="Nicholas K.R."/>
            <person name="Ray D.A."/>
            <person name="Kube M."/>
            <person name="Reinhardt R."/>
            <person name="Pringle T.H."/>
            <person name="Taylor J."/>
            <person name="Jones R.C."/>
            <person name="Nixon B."/>
            <person name="Dacheux J.L."/>
            <person name="Niwa H."/>
            <person name="Sekita Y."/>
            <person name="Huang X."/>
            <person name="Stark A."/>
            <person name="Kheradpour P."/>
            <person name="Kellis M."/>
            <person name="Flicek P."/>
            <person name="Chen Y."/>
            <person name="Webber C."/>
            <person name="Hardison R."/>
            <person name="Nelson J."/>
            <person name="Hallsworth-Pepin K."/>
            <person name="Delehaunty K."/>
            <person name="Markovic C."/>
            <person name="Minx P."/>
            <person name="Feng Y."/>
            <person name="Kremitzki C."/>
            <person name="Mitreva M."/>
            <person name="Glasscock J."/>
            <person name="Wylie T."/>
            <person name="Wohldmann P."/>
            <person name="Thiru P."/>
            <person name="Nhan M.N."/>
            <person name="Pohl C.S."/>
            <person name="Smith S.M."/>
            <person name="Hou S."/>
            <person name="Nefedov M."/>
            <person name="de Jong P.J."/>
            <person name="Renfree M.B."/>
            <person name="Mardis E.R."/>
            <person name="Wilson R.K."/>
        </authorList>
    </citation>
    <scope>NUCLEOTIDE SEQUENCE [LARGE SCALE GENOMIC DNA]</scope>
    <source>
        <strain evidence="9 10">Glennie</strain>
    </source>
</reference>
<evidence type="ECO:0000259" key="8">
    <source>
        <dbReference type="Pfam" id="PF02096"/>
    </source>
</evidence>
<accession>F7BCD0</accession>
<evidence type="ECO:0000256" key="2">
    <source>
        <dbReference type="ARBA" id="ARBA00022692"/>
    </source>
</evidence>
<dbReference type="eggNOG" id="KOG1239">
    <property type="taxonomic scope" value="Eukaryota"/>
</dbReference>
<keyword evidence="2 5" id="KW-0812">Transmembrane</keyword>
<evidence type="ECO:0000256" key="6">
    <source>
        <dbReference type="SAM" id="MobiDB-lite"/>
    </source>
</evidence>
<reference evidence="9" key="2">
    <citation type="submission" date="2025-08" db="UniProtKB">
        <authorList>
            <consortium name="Ensembl"/>
        </authorList>
    </citation>
    <scope>IDENTIFICATION</scope>
    <source>
        <strain evidence="9">Glennie</strain>
    </source>
</reference>
<evidence type="ECO:0000313" key="9">
    <source>
        <dbReference type="Ensembl" id="ENSOANP00000010997.2"/>
    </source>
</evidence>
<dbReference type="CDD" id="cd20069">
    <property type="entry name" value="5TM_Oxa1-like"/>
    <property type="match status" value="1"/>
</dbReference>
<dbReference type="GO" id="GO:0033617">
    <property type="term" value="P:mitochondrial respiratory chain complex IV assembly"/>
    <property type="evidence" value="ECO:0000318"/>
    <property type="project" value="GO_Central"/>
</dbReference>
<reference evidence="9" key="3">
    <citation type="submission" date="2025-09" db="UniProtKB">
        <authorList>
            <consortium name="Ensembl"/>
        </authorList>
    </citation>
    <scope>IDENTIFICATION</scope>
    <source>
        <strain evidence="9">Glennie</strain>
    </source>
</reference>
<proteinExistence type="inferred from homology"/>
<dbReference type="Ensembl" id="ENSOANT00000010999.2">
    <property type="protein sequence ID" value="ENSOANP00000010997.2"/>
    <property type="gene ID" value="ENSOANG00000006903.2"/>
</dbReference>
<dbReference type="OrthoDB" id="2148490at2759"/>
<feature type="region of interest" description="Disordered" evidence="6">
    <location>
        <begin position="39"/>
        <end position="189"/>
    </location>
</feature>
<dbReference type="GeneID" id="100080784"/>
<evidence type="ECO:0000256" key="7">
    <source>
        <dbReference type="SAM" id="Phobius"/>
    </source>
</evidence>
<name>F7BCD0_ORNAN</name>
<dbReference type="PANTHER" id="PTHR12428:SF65">
    <property type="entry name" value="CYTOCHROME C OXIDASE ASSEMBLY PROTEIN COX18, MITOCHONDRIAL"/>
    <property type="match status" value="1"/>
</dbReference>
<feature type="transmembrane region" description="Helical" evidence="7">
    <location>
        <begin position="366"/>
        <end position="384"/>
    </location>
</feature>
<dbReference type="HOGENOM" id="CLU_029282_2_0_1"/>
<feature type="domain" description="Membrane insertase YidC/Oxa/ALB C-terminal" evidence="8">
    <location>
        <begin position="223"/>
        <end position="437"/>
    </location>
</feature>
<feature type="compositionally biased region" description="Gly residues" evidence="6">
    <location>
        <begin position="482"/>
        <end position="492"/>
    </location>
</feature>
<feature type="region of interest" description="Disordered" evidence="6">
    <location>
        <begin position="472"/>
        <end position="492"/>
    </location>
</feature>
<dbReference type="AlphaFoldDB" id="F7BCD0"/>
<dbReference type="GO" id="GO:0005743">
    <property type="term" value="C:mitochondrial inner membrane"/>
    <property type="evidence" value="ECO:0000318"/>
    <property type="project" value="GO_Central"/>
</dbReference>
<feature type="compositionally biased region" description="Gly residues" evidence="6">
    <location>
        <begin position="172"/>
        <end position="187"/>
    </location>
</feature>
<evidence type="ECO:0000256" key="3">
    <source>
        <dbReference type="ARBA" id="ARBA00022989"/>
    </source>
</evidence>
<dbReference type="PANTHER" id="PTHR12428">
    <property type="entry name" value="OXA1"/>
    <property type="match status" value="1"/>
</dbReference>
<dbReference type="OMA" id="IGKENCH"/>
<dbReference type="Proteomes" id="UP000002279">
    <property type="component" value="Chromosome 10"/>
</dbReference>
<dbReference type="GO" id="GO:0032977">
    <property type="term" value="F:membrane insertase activity"/>
    <property type="evidence" value="ECO:0000318"/>
    <property type="project" value="GO_Central"/>
</dbReference>
<evidence type="ECO:0000313" key="10">
    <source>
        <dbReference type="Proteomes" id="UP000002279"/>
    </source>
</evidence>
<dbReference type="FunCoup" id="F7BCD0">
    <property type="interactions" value="434"/>
</dbReference>
<dbReference type="InParanoid" id="F7BCD0"/>
<dbReference type="STRING" id="9258.ENSOANP00000010997"/>
<comment type="similarity">
    <text evidence="5">Belongs to the OXA1/ALB3/YidC family.</text>
</comment>
<dbReference type="InterPro" id="IPR001708">
    <property type="entry name" value="YidC/ALB3/OXA1/COX18"/>
</dbReference>
<keyword evidence="3 7" id="KW-1133">Transmembrane helix</keyword>
<dbReference type="KEGG" id="oaa:100080784"/>
<comment type="subcellular location">
    <subcellularLocation>
        <location evidence="1 5">Membrane</location>
        <topology evidence="1 5">Multi-pass membrane protein</topology>
    </subcellularLocation>
</comment>
<evidence type="ECO:0000256" key="5">
    <source>
        <dbReference type="RuleBase" id="RU003945"/>
    </source>
</evidence>
<dbReference type="Pfam" id="PF02096">
    <property type="entry name" value="60KD_IMP"/>
    <property type="match status" value="1"/>
</dbReference>
<dbReference type="InterPro" id="IPR028055">
    <property type="entry name" value="YidC/Oxa/ALB_C"/>
</dbReference>
<evidence type="ECO:0000256" key="1">
    <source>
        <dbReference type="ARBA" id="ARBA00004141"/>
    </source>
</evidence>
<sequence length="492" mass="51210">MLWVGRGGRLGRLGGRLPRGRPGGGGCGPWGPLAGLRLAATPGGRPDLQGSGLDGPVLGGHPLGGPVLEGSALGGHPLQGSALGGHPLEGSALGGHPLEGSALGGHPLEGPALGGHPLEGSALGGHPLEGSALGGHPLEGSALGGHPLEGPALGGHPLEGPALGGHPLEGPVLGGHPLGGPGLGGHPPAGPPGGWYEALAASAPVHWAEQGLVAAQQASGLPWWATIVCATVALRGAVTLPLAAHQHYILAKVENLQPEIKNIAKYLNHEISLRAKRLGWSKRIARLTHMNNMRRLVSELYVRHNCHPFKATLLVWIQLPMWVVVSVALRNLSVGAVDSEGLPIREQLSTGGALWFPDLTVLDSTLILPVSLGILNLLIVEVFALQKLEMSRFQKYLTHFIRGVSVLMIPIAATVPSSIALYWLCSSCLGLSQNLLLRSPRFRRLCRIPPARSDSDTPYTDLRAAFYAKYLPGKRSGRREPGSGGPAPGRSE</sequence>
<dbReference type="Bgee" id="ENSOANG00000006903">
    <property type="expression patterns" value="Expressed in heart and 7 other cell types or tissues"/>
</dbReference>
<dbReference type="GO" id="GO:0032979">
    <property type="term" value="P:protein insertion into mitochondrial inner membrane from matrix"/>
    <property type="evidence" value="ECO:0000318"/>
    <property type="project" value="GO_Central"/>
</dbReference>
<gene>
    <name evidence="9" type="primary">LOC100080784</name>
</gene>
<dbReference type="GeneTree" id="ENSGT00530000063506"/>
<dbReference type="RefSeq" id="XP_028929591.1">
    <property type="nucleotide sequence ID" value="XM_029073758.2"/>
</dbReference>
<dbReference type="SUPFAM" id="SSF141571">
    <property type="entry name" value="Pentapeptide repeat-like"/>
    <property type="match status" value="1"/>
</dbReference>
<keyword evidence="4 7" id="KW-0472">Membrane</keyword>
<protein>
    <recommendedName>
        <fullName evidence="8">Membrane insertase YidC/Oxa/ALB C-terminal domain-containing protein</fullName>
    </recommendedName>
</protein>
<organism evidence="9 10">
    <name type="scientific">Ornithorhynchus anatinus</name>
    <name type="common">Duckbill platypus</name>
    <dbReference type="NCBI Taxonomy" id="9258"/>
    <lineage>
        <taxon>Eukaryota</taxon>
        <taxon>Metazoa</taxon>
        <taxon>Chordata</taxon>
        <taxon>Craniata</taxon>
        <taxon>Vertebrata</taxon>
        <taxon>Euteleostomi</taxon>
        <taxon>Mammalia</taxon>
        <taxon>Monotremata</taxon>
        <taxon>Ornithorhynchidae</taxon>
        <taxon>Ornithorhynchus</taxon>
    </lineage>
</organism>
<evidence type="ECO:0000256" key="4">
    <source>
        <dbReference type="ARBA" id="ARBA00023136"/>
    </source>
</evidence>
<keyword evidence="10" id="KW-1185">Reference proteome</keyword>